<dbReference type="Gene3D" id="4.10.240.10">
    <property type="entry name" value="Zn(2)-C6 fungal-type DNA-binding domain"/>
    <property type="match status" value="1"/>
</dbReference>
<dbReference type="InterPro" id="IPR007219">
    <property type="entry name" value="XnlR_reg_dom"/>
</dbReference>
<dbReference type="GO" id="GO:0000976">
    <property type="term" value="F:transcription cis-regulatory region binding"/>
    <property type="evidence" value="ECO:0007669"/>
    <property type="project" value="TreeGrafter"/>
</dbReference>
<dbReference type="AlphaFoldDB" id="A0A2B7ZLI5"/>
<evidence type="ECO:0000313" key="10">
    <source>
        <dbReference type="EMBL" id="PGH33862.1"/>
    </source>
</evidence>
<dbReference type="GO" id="GO:0000981">
    <property type="term" value="F:DNA-binding transcription factor activity, RNA polymerase II-specific"/>
    <property type="evidence" value="ECO:0007669"/>
    <property type="project" value="InterPro"/>
</dbReference>
<dbReference type="Pfam" id="PF04082">
    <property type="entry name" value="Fungal_trans"/>
    <property type="match status" value="1"/>
</dbReference>
<dbReference type="PANTHER" id="PTHR31845:SF21">
    <property type="entry name" value="REGULATORY PROTEIN LEU3"/>
    <property type="match status" value="1"/>
</dbReference>
<protein>
    <recommendedName>
        <fullName evidence="9">Zn(2)-C6 fungal-type domain-containing protein</fullName>
    </recommendedName>
</protein>
<keyword evidence="5" id="KW-0238">DNA-binding</keyword>
<dbReference type="STRING" id="73230.A0A2B7ZLI5"/>
<keyword evidence="2" id="KW-0479">Metal-binding</keyword>
<dbReference type="CDD" id="cd12148">
    <property type="entry name" value="fungal_TF_MHR"/>
    <property type="match status" value="1"/>
</dbReference>
<dbReference type="PROSITE" id="PS00463">
    <property type="entry name" value="ZN2_CY6_FUNGAL_1"/>
    <property type="match status" value="1"/>
</dbReference>
<dbReference type="PROSITE" id="PS50048">
    <property type="entry name" value="ZN2_CY6_FUNGAL_2"/>
    <property type="match status" value="1"/>
</dbReference>
<dbReference type="GO" id="GO:0005634">
    <property type="term" value="C:nucleus"/>
    <property type="evidence" value="ECO:0007669"/>
    <property type="project" value="UniProtKB-SubCell"/>
</dbReference>
<feature type="compositionally biased region" description="Basic and acidic residues" evidence="8">
    <location>
        <begin position="187"/>
        <end position="196"/>
    </location>
</feature>
<dbReference type="SUPFAM" id="SSF57701">
    <property type="entry name" value="Zn2/Cys6 DNA-binding domain"/>
    <property type="match status" value="1"/>
</dbReference>
<dbReference type="InterPro" id="IPR036864">
    <property type="entry name" value="Zn2-C6_fun-type_DNA-bd_sf"/>
</dbReference>
<evidence type="ECO:0000259" key="9">
    <source>
        <dbReference type="PROSITE" id="PS50048"/>
    </source>
</evidence>
<keyword evidence="6" id="KW-0804">Transcription</keyword>
<comment type="subcellular location">
    <subcellularLocation>
        <location evidence="1">Nucleus</location>
    </subcellularLocation>
</comment>
<evidence type="ECO:0000256" key="1">
    <source>
        <dbReference type="ARBA" id="ARBA00004123"/>
    </source>
</evidence>
<keyword evidence="11" id="KW-1185">Reference proteome</keyword>
<dbReference type="InterPro" id="IPR001138">
    <property type="entry name" value="Zn2Cys6_DnaBD"/>
</dbReference>
<sequence length="883" mass="96591">MTRRYLHPTCNRSSASTADVTWADQNREPSSPAFPSACAKCLAFPAVKALNPPQTFLFSTAGSPPVRKIPSVAALAFSDGHRRSASGSVAGVGVGNGSGVGCGGGPGRIATPVGAAGVGPAEQHNHSPHGSPIRRNTASSFAAGPSPASVSVFGGGTRRRNVSIAGLDSSPGSIDDIDEAENNANNTHDDRRKQPVKRACNECRQQKLRCDVIQEPFTTCSRCRRLKLECKIESNFKRIGKRSRNAEMEREIIELRRQIANANATANAQQQHQQHQSSSSTKQESPSISTPFNSSQRNMYQPSAGLAGDQYMGSHEAVASLLDLRSGLDSSNFLRSPSGQIVMTKRLEDVSVAPERVTELFSLFFTFYHPFLPFLDRDKLPEEYFSTSSLLFWTIISVGSRRYQADPTLLNALSGPVSRLVWSTLADVPQSYHVVKALALLCTWPFPTSSTSTDPTFMLCGMMMQIAMQIGLHRPSHAQDFSKFRIEFREGELKDRVKTWAVCNIVAQRVATGYGQPSQTLLDWTLSSPESVDQNFKLPTEIKCRLDIEKFCDKVTRGLYSNPRDPVGLSSDDERFIVTTILAKDFEELEGRLRQDHNSISNLYLRAAGLHLRLSAFFDNPTAKDYRQGLLALYLATTLFLDAALNLETTVGPVLAYSPNYIYQMTLAAGFILLKLCKSFFAVHIDMEYTKSLFNRTIWALRSMSVTSNDLPERLAEVLAQMWRTGGAPVSPHVASSSVSPEMDDTLQLKVRCRMSMSLVYDSVWRWREDFQAKGRNLESFLKNPTNPDSNADSSASSVTPLRASSSTPGVSGADPSLAPALPSHSANIGGGGILSTSGPGNGIGLLGGFMEPNYEVFDPLNWMLDGLVDFPYSYNAVQGLET</sequence>
<evidence type="ECO:0000256" key="7">
    <source>
        <dbReference type="ARBA" id="ARBA00023242"/>
    </source>
</evidence>
<proteinExistence type="predicted"/>
<accession>A0A2B7ZLI5</accession>
<evidence type="ECO:0000313" key="11">
    <source>
        <dbReference type="Proteomes" id="UP000226031"/>
    </source>
</evidence>
<dbReference type="SMART" id="SM00066">
    <property type="entry name" value="GAL4"/>
    <property type="match status" value="1"/>
</dbReference>
<dbReference type="SMART" id="SM00906">
    <property type="entry name" value="Fungal_trans"/>
    <property type="match status" value="1"/>
</dbReference>
<keyword evidence="4" id="KW-0805">Transcription regulation</keyword>
<name>A0A2B7ZLI5_9EURO</name>
<evidence type="ECO:0000256" key="8">
    <source>
        <dbReference type="SAM" id="MobiDB-lite"/>
    </source>
</evidence>
<feature type="compositionally biased region" description="Low complexity" evidence="8">
    <location>
        <begin position="786"/>
        <end position="801"/>
    </location>
</feature>
<feature type="compositionally biased region" description="Low complexity" evidence="8">
    <location>
        <begin position="263"/>
        <end position="281"/>
    </location>
</feature>
<gene>
    <name evidence="10" type="ORF">GX50_03341</name>
</gene>
<dbReference type="InterPro" id="IPR051089">
    <property type="entry name" value="prtT"/>
</dbReference>
<reference evidence="10 11" key="1">
    <citation type="submission" date="2017-10" db="EMBL/GenBank/DDBJ databases">
        <title>Comparative genomics in systemic dimorphic fungi from Ajellomycetaceae.</title>
        <authorList>
            <person name="Munoz J.F."/>
            <person name="Mcewen J.G."/>
            <person name="Clay O.K."/>
            <person name="Cuomo C.A."/>
        </authorList>
    </citation>
    <scope>NUCLEOTIDE SEQUENCE [LARGE SCALE GENOMIC DNA]</scope>
    <source>
        <strain evidence="10 11">UAMH4076</strain>
    </source>
</reference>
<feature type="region of interest" description="Disordered" evidence="8">
    <location>
        <begin position="163"/>
        <end position="196"/>
    </location>
</feature>
<feature type="domain" description="Zn(2)-C6 fungal-type" evidence="9">
    <location>
        <begin position="199"/>
        <end position="232"/>
    </location>
</feature>
<dbReference type="GO" id="GO:0006351">
    <property type="term" value="P:DNA-templated transcription"/>
    <property type="evidence" value="ECO:0007669"/>
    <property type="project" value="InterPro"/>
</dbReference>
<evidence type="ECO:0000256" key="6">
    <source>
        <dbReference type="ARBA" id="ARBA00023163"/>
    </source>
</evidence>
<evidence type="ECO:0000256" key="4">
    <source>
        <dbReference type="ARBA" id="ARBA00023015"/>
    </source>
</evidence>
<keyword evidence="3" id="KW-0862">Zinc</keyword>
<feature type="compositionally biased region" description="Polar residues" evidence="8">
    <location>
        <begin position="282"/>
        <end position="301"/>
    </location>
</feature>
<evidence type="ECO:0000256" key="3">
    <source>
        <dbReference type="ARBA" id="ARBA00022833"/>
    </source>
</evidence>
<organism evidence="10 11">
    <name type="scientific">[Emmonsia] crescens</name>
    <dbReference type="NCBI Taxonomy" id="73230"/>
    <lineage>
        <taxon>Eukaryota</taxon>
        <taxon>Fungi</taxon>
        <taxon>Dikarya</taxon>
        <taxon>Ascomycota</taxon>
        <taxon>Pezizomycotina</taxon>
        <taxon>Eurotiomycetes</taxon>
        <taxon>Eurotiomycetidae</taxon>
        <taxon>Onygenales</taxon>
        <taxon>Ajellomycetaceae</taxon>
        <taxon>Emergomyces</taxon>
    </lineage>
</organism>
<dbReference type="VEuPathDB" id="FungiDB:EMCG_08168"/>
<evidence type="ECO:0000256" key="2">
    <source>
        <dbReference type="ARBA" id="ARBA00022723"/>
    </source>
</evidence>
<feature type="region of interest" description="Disordered" evidence="8">
    <location>
        <begin position="117"/>
        <end position="146"/>
    </location>
</feature>
<feature type="region of interest" description="Disordered" evidence="8">
    <location>
        <begin position="263"/>
        <end position="306"/>
    </location>
</feature>
<dbReference type="Proteomes" id="UP000226031">
    <property type="component" value="Unassembled WGS sequence"/>
</dbReference>
<evidence type="ECO:0000256" key="5">
    <source>
        <dbReference type="ARBA" id="ARBA00023125"/>
    </source>
</evidence>
<keyword evidence="7" id="KW-0539">Nucleus</keyword>
<dbReference type="CDD" id="cd00067">
    <property type="entry name" value="GAL4"/>
    <property type="match status" value="1"/>
</dbReference>
<comment type="caution">
    <text evidence="10">The sequence shown here is derived from an EMBL/GenBank/DDBJ whole genome shotgun (WGS) entry which is preliminary data.</text>
</comment>
<dbReference type="GO" id="GO:0001216">
    <property type="term" value="F:DNA-binding transcription activator activity"/>
    <property type="evidence" value="ECO:0007669"/>
    <property type="project" value="UniProtKB-ARBA"/>
</dbReference>
<feature type="region of interest" description="Disordered" evidence="8">
    <location>
        <begin position="781"/>
        <end position="823"/>
    </location>
</feature>
<dbReference type="EMBL" id="PDND01000053">
    <property type="protein sequence ID" value="PGH33862.1"/>
    <property type="molecule type" value="Genomic_DNA"/>
</dbReference>
<dbReference type="PANTHER" id="PTHR31845">
    <property type="entry name" value="FINGER DOMAIN PROTEIN, PUTATIVE-RELATED"/>
    <property type="match status" value="1"/>
</dbReference>
<dbReference type="Pfam" id="PF00172">
    <property type="entry name" value="Zn_clus"/>
    <property type="match status" value="1"/>
</dbReference>
<dbReference type="GO" id="GO:0008270">
    <property type="term" value="F:zinc ion binding"/>
    <property type="evidence" value="ECO:0007669"/>
    <property type="project" value="InterPro"/>
</dbReference>
<dbReference type="FunFam" id="4.10.240.10:FF:000003">
    <property type="entry name" value="C6 transcription factor (Leu3)"/>
    <property type="match status" value="1"/>
</dbReference>